<protein>
    <recommendedName>
        <fullName evidence="1">Maestro/Maestro-like HEAT-repeats domain-containing protein</fullName>
    </recommendedName>
</protein>
<dbReference type="InterPro" id="IPR016024">
    <property type="entry name" value="ARM-type_fold"/>
</dbReference>
<dbReference type="InterPro" id="IPR055406">
    <property type="entry name" value="HEAT_Maestro"/>
</dbReference>
<dbReference type="AlphaFoldDB" id="A0AB34IP08"/>
<feature type="non-terminal residue" evidence="2">
    <location>
        <position position="1"/>
    </location>
</feature>
<dbReference type="Gene3D" id="1.25.10.10">
    <property type="entry name" value="Leucine-rich Repeat Variant"/>
    <property type="match status" value="1"/>
</dbReference>
<gene>
    <name evidence="2" type="ORF">AB1Y20_011909</name>
</gene>
<accession>A0AB34IP08</accession>
<reference evidence="2 3" key="1">
    <citation type="journal article" date="2024" name="Science">
        <title>Giant polyketide synthase enzymes in the biosynthesis of giant marine polyether toxins.</title>
        <authorList>
            <person name="Fallon T.R."/>
            <person name="Shende V.V."/>
            <person name="Wierzbicki I.H."/>
            <person name="Pendleton A.L."/>
            <person name="Watervoot N.F."/>
            <person name="Auber R.P."/>
            <person name="Gonzalez D.J."/>
            <person name="Wisecaver J.H."/>
            <person name="Moore B.S."/>
        </authorList>
    </citation>
    <scope>NUCLEOTIDE SEQUENCE [LARGE SCALE GENOMIC DNA]</scope>
    <source>
        <strain evidence="2 3">12B1</strain>
    </source>
</reference>
<dbReference type="InterPro" id="IPR011989">
    <property type="entry name" value="ARM-like"/>
</dbReference>
<dbReference type="Pfam" id="PF23227">
    <property type="entry name" value="HEAT_MROH2B_C"/>
    <property type="match status" value="1"/>
</dbReference>
<evidence type="ECO:0000259" key="1">
    <source>
        <dbReference type="Pfam" id="PF23227"/>
    </source>
</evidence>
<feature type="domain" description="Maestro/Maestro-like HEAT-repeats" evidence="1">
    <location>
        <begin position="18"/>
        <end position="192"/>
    </location>
</feature>
<dbReference type="SUPFAM" id="SSF48371">
    <property type="entry name" value="ARM repeat"/>
    <property type="match status" value="1"/>
</dbReference>
<organism evidence="2 3">
    <name type="scientific">Prymnesium parvum</name>
    <name type="common">Toxic golden alga</name>
    <dbReference type="NCBI Taxonomy" id="97485"/>
    <lineage>
        <taxon>Eukaryota</taxon>
        <taxon>Haptista</taxon>
        <taxon>Haptophyta</taxon>
        <taxon>Prymnesiophyceae</taxon>
        <taxon>Prymnesiales</taxon>
        <taxon>Prymnesiaceae</taxon>
        <taxon>Prymnesium</taxon>
    </lineage>
</organism>
<dbReference type="Proteomes" id="UP001515480">
    <property type="component" value="Unassembled WGS sequence"/>
</dbReference>
<dbReference type="EMBL" id="JBGBPQ010000021">
    <property type="protein sequence ID" value="KAL1503419.1"/>
    <property type="molecule type" value="Genomic_DNA"/>
</dbReference>
<name>A0AB34IP08_PRYPA</name>
<keyword evidence="3" id="KW-1185">Reference proteome</keyword>
<sequence>PFCLQACAEALQEPEGAERLKVRFAALRLLRALGGFFTLVPLDAASPIVEQLHAILPLLIVHSCHTDAATRRVYSEALAAVEPLLRVKTWLTDCDAISDVGCNEHTTQLQAAVAALEAGHKARLEAYVDGTAMQLAASKEAHVRACAALFTGLLLDALPEERIEAHLRAASNLIAALRDPDPRVRALAARAAGAAKLTGARP</sequence>
<proteinExistence type="predicted"/>
<comment type="caution">
    <text evidence="2">The sequence shown here is derived from an EMBL/GenBank/DDBJ whole genome shotgun (WGS) entry which is preliminary data.</text>
</comment>
<evidence type="ECO:0000313" key="2">
    <source>
        <dbReference type="EMBL" id="KAL1503419.1"/>
    </source>
</evidence>
<evidence type="ECO:0000313" key="3">
    <source>
        <dbReference type="Proteomes" id="UP001515480"/>
    </source>
</evidence>